<evidence type="ECO:0000256" key="1">
    <source>
        <dbReference type="ARBA" id="ARBA00006987"/>
    </source>
</evidence>
<dbReference type="InterPro" id="IPR042100">
    <property type="entry name" value="Bug_dom1"/>
</dbReference>
<reference evidence="4" key="1">
    <citation type="submission" date="2017-05" db="EMBL/GenBank/DDBJ databases">
        <title>Complete and WGS of Bordetella genogroups.</title>
        <authorList>
            <person name="Spilker T."/>
            <person name="Lipuma J."/>
        </authorList>
    </citation>
    <scope>NUCLEOTIDE SEQUENCE [LARGE SCALE GENOMIC DNA]</scope>
    <source>
        <strain evidence="4">AU16122</strain>
    </source>
</reference>
<dbReference type="InterPro" id="IPR005064">
    <property type="entry name" value="BUG"/>
</dbReference>
<sequence length="322" mass="33690">MTIIRKLLGAAAAAATLAFSAAAGAAFPEKPLTLVVGFSAGSSIDMVARTVASKLSQKIGQSIIVENRAGAGGNLAADYVSRSKPDGYTLLVVANSIAIAPALYPDLKFDTQKDLRAVAYVGIGPVILKVNKQRGFKTLADLVSYAKAHPGVLNYGSSGIGGTPHMATVLFDEVTGISMTHIPYKGGADALSALLGGQVDVLINPLLGDAASDRVVPLAISGEKRSPLSPDVPTFGELGYPKYNLGVYYGLMAPSDVPADVVAKINAAVNETLADPGIVETLTDRSGIVLKRETPQEFQQFIDKDIALWKDVVQRNRAAIEK</sequence>
<keyword evidence="4" id="KW-1185">Reference proteome</keyword>
<dbReference type="OrthoDB" id="8897534at2"/>
<dbReference type="EMBL" id="NEVM01000005">
    <property type="protein sequence ID" value="OZI31062.1"/>
    <property type="molecule type" value="Genomic_DNA"/>
</dbReference>
<dbReference type="RefSeq" id="WP_094855478.1">
    <property type="nucleotide sequence ID" value="NZ_NEVM01000005.1"/>
</dbReference>
<dbReference type="Proteomes" id="UP000216020">
    <property type="component" value="Unassembled WGS sequence"/>
</dbReference>
<dbReference type="PIRSF" id="PIRSF017082">
    <property type="entry name" value="YflP"/>
    <property type="match status" value="1"/>
</dbReference>
<organism evidence="3 4">
    <name type="scientific">Bordetella genomosp. 10</name>
    <dbReference type="NCBI Taxonomy" id="1416804"/>
    <lineage>
        <taxon>Bacteria</taxon>
        <taxon>Pseudomonadati</taxon>
        <taxon>Pseudomonadota</taxon>
        <taxon>Betaproteobacteria</taxon>
        <taxon>Burkholderiales</taxon>
        <taxon>Alcaligenaceae</taxon>
        <taxon>Bordetella</taxon>
    </lineage>
</organism>
<comment type="similarity">
    <text evidence="1">Belongs to the UPF0065 (bug) family.</text>
</comment>
<keyword evidence="2" id="KW-0732">Signal</keyword>
<name>A0A261S2B1_9BORD</name>
<gene>
    <name evidence="3" type="ORF">CAL29_24285</name>
</gene>
<evidence type="ECO:0008006" key="5">
    <source>
        <dbReference type="Google" id="ProtNLM"/>
    </source>
</evidence>
<evidence type="ECO:0000256" key="2">
    <source>
        <dbReference type="SAM" id="SignalP"/>
    </source>
</evidence>
<dbReference type="CDD" id="cd13578">
    <property type="entry name" value="PBP2_Bug27"/>
    <property type="match status" value="1"/>
</dbReference>
<dbReference type="SUPFAM" id="SSF53850">
    <property type="entry name" value="Periplasmic binding protein-like II"/>
    <property type="match status" value="1"/>
</dbReference>
<dbReference type="Pfam" id="PF03401">
    <property type="entry name" value="TctC"/>
    <property type="match status" value="1"/>
</dbReference>
<dbReference type="AlphaFoldDB" id="A0A261S2B1"/>
<evidence type="ECO:0000313" key="4">
    <source>
        <dbReference type="Proteomes" id="UP000216020"/>
    </source>
</evidence>
<feature type="signal peptide" evidence="2">
    <location>
        <begin position="1"/>
        <end position="25"/>
    </location>
</feature>
<dbReference type="PANTHER" id="PTHR42928:SF5">
    <property type="entry name" value="BLR1237 PROTEIN"/>
    <property type="match status" value="1"/>
</dbReference>
<protein>
    <recommendedName>
        <fullName evidence="5">ABC transporter substrate-binding protein</fullName>
    </recommendedName>
</protein>
<dbReference type="PANTHER" id="PTHR42928">
    <property type="entry name" value="TRICARBOXYLATE-BINDING PROTEIN"/>
    <property type="match status" value="1"/>
</dbReference>
<dbReference type="Gene3D" id="3.40.190.10">
    <property type="entry name" value="Periplasmic binding protein-like II"/>
    <property type="match status" value="1"/>
</dbReference>
<accession>A0A261S2B1</accession>
<dbReference type="Gene3D" id="3.40.190.150">
    <property type="entry name" value="Bordetella uptake gene, domain 1"/>
    <property type="match status" value="1"/>
</dbReference>
<comment type="caution">
    <text evidence="3">The sequence shown here is derived from an EMBL/GenBank/DDBJ whole genome shotgun (WGS) entry which is preliminary data.</text>
</comment>
<evidence type="ECO:0000313" key="3">
    <source>
        <dbReference type="EMBL" id="OZI31062.1"/>
    </source>
</evidence>
<proteinExistence type="inferred from homology"/>
<feature type="chain" id="PRO_5012943991" description="ABC transporter substrate-binding protein" evidence="2">
    <location>
        <begin position="26"/>
        <end position="322"/>
    </location>
</feature>